<name>A0A8J3B3Z8_9BACI</name>
<reference evidence="5" key="2">
    <citation type="submission" date="2020-09" db="EMBL/GenBank/DDBJ databases">
        <authorList>
            <person name="Sun Q."/>
            <person name="Ohkuma M."/>
        </authorList>
    </citation>
    <scope>NUCLEOTIDE SEQUENCE</scope>
    <source>
        <strain evidence="5">JCM 14719</strain>
    </source>
</reference>
<dbReference type="GO" id="GO:0006654">
    <property type="term" value="P:phosphatidic acid biosynthetic process"/>
    <property type="evidence" value="ECO:0007669"/>
    <property type="project" value="TreeGrafter"/>
</dbReference>
<dbReference type="SMART" id="SM00563">
    <property type="entry name" value="PlsC"/>
    <property type="match status" value="1"/>
</dbReference>
<dbReference type="GO" id="GO:0003841">
    <property type="term" value="F:1-acylglycerol-3-phosphate O-acyltransferase activity"/>
    <property type="evidence" value="ECO:0007669"/>
    <property type="project" value="TreeGrafter"/>
</dbReference>
<dbReference type="PANTHER" id="PTHR10434">
    <property type="entry name" value="1-ACYL-SN-GLYCEROL-3-PHOSPHATE ACYLTRANSFERASE"/>
    <property type="match status" value="1"/>
</dbReference>
<organism evidence="5 6">
    <name type="scientific">Calditerricola satsumensis</name>
    <dbReference type="NCBI Taxonomy" id="373054"/>
    <lineage>
        <taxon>Bacteria</taxon>
        <taxon>Bacillati</taxon>
        <taxon>Bacillota</taxon>
        <taxon>Bacilli</taxon>
        <taxon>Bacillales</taxon>
        <taxon>Bacillaceae</taxon>
        <taxon>Calditerricola</taxon>
    </lineage>
</organism>
<dbReference type="Pfam" id="PF01553">
    <property type="entry name" value="Acyltransferase"/>
    <property type="match status" value="1"/>
</dbReference>
<comment type="caution">
    <text evidence="5">The sequence shown here is derived from an EMBL/GenBank/DDBJ whole genome shotgun (WGS) entry which is preliminary data.</text>
</comment>
<dbReference type="InterPro" id="IPR002123">
    <property type="entry name" value="Plipid/glycerol_acylTrfase"/>
</dbReference>
<dbReference type="PANTHER" id="PTHR10434:SF11">
    <property type="entry name" value="1-ACYL-SN-GLYCEROL-3-PHOSPHATE ACYLTRANSFERASE"/>
    <property type="match status" value="1"/>
</dbReference>
<keyword evidence="1" id="KW-0808">Transferase</keyword>
<dbReference type="AlphaFoldDB" id="A0A8J3B3Z8"/>
<evidence type="ECO:0000256" key="3">
    <source>
        <dbReference type="SAM" id="MobiDB-lite"/>
    </source>
</evidence>
<evidence type="ECO:0000313" key="5">
    <source>
        <dbReference type="EMBL" id="GGJ94073.1"/>
    </source>
</evidence>
<dbReference type="SUPFAM" id="SSF69593">
    <property type="entry name" value="Glycerol-3-phosphate (1)-acyltransferase"/>
    <property type="match status" value="1"/>
</dbReference>
<dbReference type="EMBL" id="BMOF01000005">
    <property type="protein sequence ID" value="GGJ94073.1"/>
    <property type="molecule type" value="Genomic_DNA"/>
</dbReference>
<dbReference type="RefSeq" id="WP_083462817.1">
    <property type="nucleotide sequence ID" value="NZ_BMOF01000005.1"/>
</dbReference>
<keyword evidence="6" id="KW-1185">Reference proteome</keyword>
<accession>A0A8J3B3Z8</accession>
<protein>
    <recommendedName>
        <fullName evidence="4">Phospholipid/glycerol acyltransferase domain-containing protein</fullName>
    </recommendedName>
</protein>
<proteinExistence type="predicted"/>
<gene>
    <name evidence="5" type="ORF">GCM10007043_04810</name>
</gene>
<feature type="region of interest" description="Disordered" evidence="3">
    <location>
        <begin position="194"/>
        <end position="217"/>
    </location>
</feature>
<feature type="domain" description="Phospholipid/glycerol acyltransferase" evidence="4">
    <location>
        <begin position="34"/>
        <end position="146"/>
    </location>
</feature>
<dbReference type="Proteomes" id="UP000637720">
    <property type="component" value="Unassembled WGS sequence"/>
</dbReference>
<evidence type="ECO:0000256" key="2">
    <source>
        <dbReference type="ARBA" id="ARBA00023315"/>
    </source>
</evidence>
<dbReference type="CDD" id="cd07989">
    <property type="entry name" value="LPLAT_AGPAT-like"/>
    <property type="match status" value="1"/>
</dbReference>
<reference evidence="5" key="1">
    <citation type="journal article" date="2014" name="Int. J. Syst. Evol. Microbiol.">
        <title>Complete genome sequence of Corynebacterium casei LMG S-19264T (=DSM 44701T), isolated from a smear-ripened cheese.</title>
        <authorList>
            <consortium name="US DOE Joint Genome Institute (JGI-PGF)"/>
            <person name="Walter F."/>
            <person name="Albersmeier A."/>
            <person name="Kalinowski J."/>
            <person name="Ruckert C."/>
        </authorList>
    </citation>
    <scope>NUCLEOTIDE SEQUENCE</scope>
    <source>
        <strain evidence="5">JCM 14719</strain>
    </source>
</reference>
<evidence type="ECO:0000256" key="1">
    <source>
        <dbReference type="ARBA" id="ARBA00022679"/>
    </source>
</evidence>
<evidence type="ECO:0000313" key="6">
    <source>
        <dbReference type="Proteomes" id="UP000637720"/>
    </source>
</evidence>
<evidence type="ECO:0000259" key="4">
    <source>
        <dbReference type="SMART" id="SM00563"/>
    </source>
</evidence>
<sequence>MWYRLAGVVVRLFFRLVFRWRVSGVEHVPASGPVLLCANHISLLDPPLIAAPLKRRVSFMAKEQLFRIPVLNRVIRAFGAFPVRRGAVDRRSLRTALDVLERGGLLVIFPEGTRSRTGELLPGKPGAGLLALKSRATVIPAYIQGPYRPFRPVYVYYGPPVDLRPFWTEEPTVDEARRATDAIMAAIRRLAEAHGQDAGREGGVPQAPVKRAAKDAR</sequence>
<keyword evidence="2" id="KW-0012">Acyltransferase</keyword>